<proteinExistence type="predicted"/>
<reference evidence="1" key="1">
    <citation type="journal article" date="2014" name="Int. J. Syst. Evol. Microbiol.">
        <title>Complete genome sequence of Corynebacterium casei LMG S-19264T (=DSM 44701T), isolated from a smear-ripened cheese.</title>
        <authorList>
            <consortium name="US DOE Joint Genome Institute (JGI-PGF)"/>
            <person name="Walter F."/>
            <person name="Albersmeier A."/>
            <person name="Kalinowski J."/>
            <person name="Ruckert C."/>
        </authorList>
    </citation>
    <scope>NUCLEOTIDE SEQUENCE</scope>
    <source>
        <strain evidence="1">CGMCC 1.10998</strain>
    </source>
</reference>
<comment type="caution">
    <text evidence="1">The sequence shown here is derived from an EMBL/GenBank/DDBJ whole genome shotgun (WGS) entry which is preliminary data.</text>
</comment>
<gene>
    <name evidence="1" type="ORF">GCM10011396_38490</name>
</gene>
<evidence type="ECO:0000313" key="2">
    <source>
        <dbReference type="Proteomes" id="UP000637423"/>
    </source>
</evidence>
<dbReference type="AlphaFoldDB" id="A0A916XNK0"/>
<dbReference type="EMBL" id="BMED01000004">
    <property type="protein sequence ID" value="GGC87517.1"/>
    <property type="molecule type" value="Genomic_DNA"/>
</dbReference>
<evidence type="ECO:0000313" key="1">
    <source>
        <dbReference type="EMBL" id="GGC87517.1"/>
    </source>
</evidence>
<dbReference type="Proteomes" id="UP000637423">
    <property type="component" value="Unassembled WGS sequence"/>
</dbReference>
<accession>A0A916XNK0</accession>
<reference evidence="1" key="2">
    <citation type="submission" date="2020-09" db="EMBL/GenBank/DDBJ databases">
        <authorList>
            <person name="Sun Q."/>
            <person name="Zhou Y."/>
        </authorList>
    </citation>
    <scope>NUCLEOTIDE SEQUENCE</scope>
    <source>
        <strain evidence="1">CGMCC 1.10998</strain>
    </source>
</reference>
<keyword evidence="2" id="KW-1185">Reference proteome</keyword>
<sequence length="61" mass="6888">MTGPEGTVALVELPPPPQALKDKVKQLAVMEINRRADMGDPQKLWMADGKYTFILLYLQFI</sequence>
<name>A0A916XNK0_9BURK</name>
<organism evidence="1 2">
    <name type="scientific">Undibacterium terreum</name>
    <dbReference type="NCBI Taxonomy" id="1224302"/>
    <lineage>
        <taxon>Bacteria</taxon>
        <taxon>Pseudomonadati</taxon>
        <taxon>Pseudomonadota</taxon>
        <taxon>Betaproteobacteria</taxon>
        <taxon>Burkholderiales</taxon>
        <taxon>Oxalobacteraceae</taxon>
        <taxon>Undibacterium</taxon>
    </lineage>
</organism>
<protein>
    <submittedName>
        <fullName evidence="1">Uncharacterized protein</fullName>
    </submittedName>
</protein>